<dbReference type="AlphaFoldDB" id="A0A9X7CFW1"/>
<evidence type="ECO:0000259" key="2">
    <source>
        <dbReference type="Pfam" id="PF20469"/>
    </source>
</evidence>
<dbReference type="GO" id="GO:0004519">
    <property type="term" value="F:endonuclease activity"/>
    <property type="evidence" value="ECO:0007669"/>
    <property type="project" value="UniProtKB-KW"/>
</dbReference>
<dbReference type="PANTHER" id="PTHR43581:SF4">
    <property type="entry name" value="ATP_GTP PHOSPHATASE"/>
    <property type="match status" value="1"/>
</dbReference>
<evidence type="ECO:0000313" key="3">
    <source>
        <dbReference type="EMBL" id="PGO81697.1"/>
    </source>
</evidence>
<dbReference type="SUPFAM" id="SSF52540">
    <property type="entry name" value="P-loop containing nucleoside triphosphate hydrolases"/>
    <property type="match status" value="1"/>
</dbReference>
<evidence type="ECO:0000259" key="1">
    <source>
        <dbReference type="Pfam" id="PF13175"/>
    </source>
</evidence>
<protein>
    <submittedName>
        <fullName evidence="3">ATP-dependent endonuclease</fullName>
    </submittedName>
</protein>
<feature type="domain" description="Endonuclease GajA/Old nuclease/RecF-like AAA" evidence="1">
    <location>
        <begin position="9"/>
        <end position="353"/>
    </location>
</feature>
<dbReference type="InterPro" id="IPR027417">
    <property type="entry name" value="P-loop_NTPase"/>
</dbReference>
<dbReference type="Proteomes" id="UP000223834">
    <property type="component" value="Unassembled WGS sequence"/>
</dbReference>
<sequence length="644" mass="74085">MNESRMKIMYLSEINAWNFRRFGVKGDGKPGIHLKFNQGLNLLVGENDSGKTAIVDAIRYTILTQSYESLRIELEDFHIPVGESDEDKRAQELRIECVFRGFSDLEAKNFLEWLGMEKNSDEIYEYYLKVFLIAKRKGNHIYYDIKAGSDQEGKALNGEARSLLRTTYLKALRDAEKEMASKRNSRLSQILESHEAFRGKEDHYLYEIIQEANDKVKSYFKGRDTNGEELTDQEGKKILEQINVYLESFAGENKILSSDFNISPLRLKNILERLNLELIESKSGLGSHNLLFIATELLLLKRDNYQGLKLALVEEIEAHLHVQAQMRLIDFLQEEVENSNLQLIMTTHSTDLASKVNLSNLIICKDGAAFPMGYEYTELSKGDYLFLERFLDSTKANLFFAQGVILVEGDAENLIIPTIADIIEKPLSKYGVSIVNVGNTAFLRYSRIFKRKNPEIGSLKIPVAAITDNDVRPDLYKSKDSQAKTWEDLETEKPIEQRREEKKSRIEGQDVKLYISPVWTLEYDIALGVLQKELFEAVLRAEKVQNSDSIGLTPEKIKAVNKTVEEKYKNWEEENVSNEKRAFYIYSDLMLDKSISKAITAQCFAEVLRQKPKEEREDLKEKILKDEKLQYIVQAIDYVTNGDE</sequence>
<dbReference type="InterPro" id="IPR034139">
    <property type="entry name" value="TOPRIM_OLD"/>
</dbReference>
<dbReference type="InterPro" id="IPR051396">
    <property type="entry name" value="Bact_Antivir_Def_Nuclease"/>
</dbReference>
<dbReference type="InterPro" id="IPR041685">
    <property type="entry name" value="AAA_GajA/Old/RecF-like"/>
</dbReference>
<reference evidence="3 4" key="1">
    <citation type="submission" date="2017-09" db="EMBL/GenBank/DDBJ databases">
        <title>Large-scale bioinformatics analysis of Bacillus genomes uncovers conserved roles of natural products in bacterial physiology.</title>
        <authorList>
            <consortium name="Agbiome Team Llc"/>
            <person name="Bleich R.M."/>
            <person name="Grubbs K.J."/>
            <person name="Santa Maria K.C."/>
            <person name="Allen S.E."/>
            <person name="Farag S."/>
            <person name="Shank E.A."/>
            <person name="Bowers A."/>
        </authorList>
    </citation>
    <scope>NUCLEOTIDE SEQUENCE [LARGE SCALE GENOMIC DNA]</scope>
    <source>
        <strain evidence="3 4">AFS049141</strain>
    </source>
</reference>
<organism evidence="3 4">
    <name type="scientific">Bacillus cereus</name>
    <dbReference type="NCBI Taxonomy" id="1396"/>
    <lineage>
        <taxon>Bacteria</taxon>
        <taxon>Bacillati</taxon>
        <taxon>Bacillota</taxon>
        <taxon>Bacilli</taxon>
        <taxon>Bacillales</taxon>
        <taxon>Bacillaceae</taxon>
        <taxon>Bacillus</taxon>
        <taxon>Bacillus cereus group</taxon>
    </lineage>
</organism>
<accession>A0A9X7CFW1</accession>
<dbReference type="EMBL" id="NUIQ01000014">
    <property type="protein sequence ID" value="PGO81697.1"/>
    <property type="molecule type" value="Genomic_DNA"/>
</dbReference>
<keyword evidence="3" id="KW-0540">Nuclease</keyword>
<proteinExistence type="predicted"/>
<dbReference type="PANTHER" id="PTHR43581">
    <property type="entry name" value="ATP/GTP PHOSPHATASE"/>
    <property type="match status" value="1"/>
</dbReference>
<gene>
    <name evidence="3" type="ORF">CN980_01085</name>
</gene>
<comment type="caution">
    <text evidence="3">The sequence shown here is derived from an EMBL/GenBank/DDBJ whole genome shotgun (WGS) entry which is preliminary data.</text>
</comment>
<keyword evidence="3" id="KW-0378">Hydrolase</keyword>
<keyword evidence="3" id="KW-0255">Endonuclease</keyword>
<dbReference type="Pfam" id="PF20469">
    <property type="entry name" value="OLD-like_TOPRIM"/>
    <property type="match status" value="1"/>
</dbReference>
<dbReference type="Pfam" id="PF13175">
    <property type="entry name" value="AAA_15"/>
    <property type="match status" value="1"/>
</dbReference>
<dbReference type="CDD" id="cd01026">
    <property type="entry name" value="TOPRIM_OLD"/>
    <property type="match status" value="1"/>
</dbReference>
<dbReference type="Gene3D" id="3.40.50.300">
    <property type="entry name" value="P-loop containing nucleotide triphosphate hydrolases"/>
    <property type="match status" value="1"/>
</dbReference>
<feature type="domain" description="OLD protein-like TOPRIM" evidence="2">
    <location>
        <begin position="399"/>
        <end position="470"/>
    </location>
</feature>
<evidence type="ECO:0000313" key="4">
    <source>
        <dbReference type="Proteomes" id="UP000223834"/>
    </source>
</evidence>
<name>A0A9X7CFW1_BACCE</name>